<comment type="similarity">
    <text evidence="3">Belongs to the radical SAM superfamily. KamA family.</text>
</comment>
<dbReference type="GO" id="GO:0051539">
    <property type="term" value="F:4 iron, 4 sulfur cluster binding"/>
    <property type="evidence" value="ECO:0007669"/>
    <property type="project" value="UniProtKB-KW"/>
</dbReference>
<sequence>MTAPTKFTPETVSAVPESSHAEMVDQVKSRFRYATTRYIKNLMEQSDAVRKQFEPSFYELMDFGKEQPFEEGKDNSGIYGLERIYEDRAVITPYFGCASYCRYCFKKTRTLGGDNKVMAEENIDAALEYIRSDSRITTALITGGDPLAKPALVYKILEQLSAIPHITKIRIGSRHILFQPDRITTELAERISSYNRVDPEKPLASKNISIGVSINHADELQPEVIRAVQQFTRRGVTVRGQMVLMKGINDDVATLKNLLDHFLATGIVPYYLFHCMDVVGTYHMRTSVQRGLDILAQLAEFSGTYSVPYVYVTPVGKHRVSPGMKLDYEEIDGKRYIRRTSPYKAERFLAFSGKKSLPELHEVDENGYIVSRYLDGNDTYLPY</sequence>
<dbReference type="InterPro" id="IPR013785">
    <property type="entry name" value="Aldolase_TIM"/>
</dbReference>
<dbReference type="Gene3D" id="3.20.20.70">
    <property type="entry name" value="Aldolase class I"/>
    <property type="match status" value="1"/>
</dbReference>
<dbReference type="PANTHER" id="PTHR30538">
    <property type="entry name" value="LYSINE 2,3-AMINOMUTASE-RELATED"/>
    <property type="match status" value="1"/>
</dbReference>
<protein>
    <submittedName>
        <fullName evidence="11">Radical SAM protein</fullName>
    </submittedName>
</protein>
<organism evidence="11 12">
    <name type="scientific">Archangium violaceum Cb vi76</name>
    <dbReference type="NCBI Taxonomy" id="1406225"/>
    <lineage>
        <taxon>Bacteria</taxon>
        <taxon>Pseudomonadati</taxon>
        <taxon>Myxococcota</taxon>
        <taxon>Myxococcia</taxon>
        <taxon>Myxococcales</taxon>
        <taxon>Cystobacterineae</taxon>
        <taxon>Archangiaceae</taxon>
        <taxon>Archangium</taxon>
    </lineage>
</organism>
<dbReference type="InterPro" id="IPR003739">
    <property type="entry name" value="Lys_aminomutase/Glu_NH3_mut"/>
</dbReference>
<evidence type="ECO:0000256" key="7">
    <source>
        <dbReference type="ARBA" id="ARBA00022898"/>
    </source>
</evidence>
<evidence type="ECO:0000256" key="9">
    <source>
        <dbReference type="ARBA" id="ARBA00023014"/>
    </source>
</evidence>
<dbReference type="SUPFAM" id="SSF102114">
    <property type="entry name" value="Radical SAM enzymes"/>
    <property type="match status" value="1"/>
</dbReference>
<evidence type="ECO:0000256" key="1">
    <source>
        <dbReference type="ARBA" id="ARBA00001933"/>
    </source>
</evidence>
<gene>
    <name evidence="11" type="ORF">Q664_04505</name>
</gene>
<dbReference type="PANTHER" id="PTHR30538:SF0">
    <property type="entry name" value="L-LYSINE 2,3-AMINOMUTASE AQ_1632-RELATED"/>
    <property type="match status" value="1"/>
</dbReference>
<dbReference type="GO" id="GO:0003824">
    <property type="term" value="F:catalytic activity"/>
    <property type="evidence" value="ECO:0007669"/>
    <property type="project" value="InterPro"/>
</dbReference>
<keyword evidence="8" id="KW-0408">Iron</keyword>
<comment type="cofactor">
    <cofactor evidence="2">
        <name>[4Fe-4S] cluster</name>
        <dbReference type="ChEBI" id="CHEBI:49883"/>
    </cofactor>
</comment>
<proteinExistence type="inferred from homology"/>
<evidence type="ECO:0000256" key="8">
    <source>
        <dbReference type="ARBA" id="ARBA00023004"/>
    </source>
</evidence>
<dbReference type="Pfam" id="PF04055">
    <property type="entry name" value="Radical_SAM"/>
    <property type="match status" value="1"/>
</dbReference>
<dbReference type="GO" id="GO:0046872">
    <property type="term" value="F:metal ion binding"/>
    <property type="evidence" value="ECO:0007669"/>
    <property type="project" value="UniProtKB-KW"/>
</dbReference>
<comment type="caution">
    <text evidence="11">The sequence shown here is derived from an EMBL/GenBank/DDBJ whole genome shotgun (WGS) entry which is preliminary data.</text>
</comment>
<dbReference type="AlphaFoldDB" id="A0A084T0F2"/>
<name>A0A084T0F2_9BACT</name>
<evidence type="ECO:0000313" key="11">
    <source>
        <dbReference type="EMBL" id="KFA94187.1"/>
    </source>
</evidence>
<feature type="domain" description="Radical SAM core" evidence="10">
    <location>
        <begin position="83"/>
        <end position="305"/>
    </location>
</feature>
<accession>A0A084T0F2</accession>
<evidence type="ECO:0000256" key="3">
    <source>
        <dbReference type="ARBA" id="ARBA00008703"/>
    </source>
</evidence>
<reference evidence="11 12" key="1">
    <citation type="submission" date="2014-07" db="EMBL/GenBank/DDBJ databases">
        <title>Draft Genome Sequence of Gephyronic Acid Producer, Cystobacter violaceus Strain Cb vi76.</title>
        <authorList>
            <person name="Stevens D.C."/>
            <person name="Young J."/>
            <person name="Carmichael R."/>
            <person name="Tan J."/>
            <person name="Taylor R.E."/>
        </authorList>
    </citation>
    <scope>NUCLEOTIDE SEQUENCE [LARGE SCALE GENOMIC DNA]</scope>
    <source>
        <strain evidence="11 12">Cb vi76</strain>
    </source>
</reference>
<dbReference type="SFLD" id="SFLDS00029">
    <property type="entry name" value="Radical_SAM"/>
    <property type="match status" value="1"/>
</dbReference>
<evidence type="ECO:0000256" key="5">
    <source>
        <dbReference type="ARBA" id="ARBA00022691"/>
    </source>
</evidence>
<keyword evidence="7" id="KW-0663">Pyridoxal phosphate</keyword>
<evidence type="ECO:0000259" key="10">
    <source>
        <dbReference type="PROSITE" id="PS51918"/>
    </source>
</evidence>
<evidence type="ECO:0000256" key="6">
    <source>
        <dbReference type="ARBA" id="ARBA00022723"/>
    </source>
</evidence>
<evidence type="ECO:0000256" key="4">
    <source>
        <dbReference type="ARBA" id="ARBA00022485"/>
    </source>
</evidence>
<keyword evidence="4" id="KW-0004">4Fe-4S</keyword>
<keyword evidence="5" id="KW-0949">S-adenosyl-L-methionine</keyword>
<keyword evidence="9" id="KW-0411">Iron-sulfur</keyword>
<dbReference type="InterPro" id="IPR058240">
    <property type="entry name" value="rSAM_sf"/>
</dbReference>
<evidence type="ECO:0000313" key="12">
    <source>
        <dbReference type="Proteomes" id="UP000028547"/>
    </source>
</evidence>
<dbReference type="EMBL" id="JPMI01000025">
    <property type="protein sequence ID" value="KFA94187.1"/>
    <property type="molecule type" value="Genomic_DNA"/>
</dbReference>
<dbReference type="Proteomes" id="UP000028547">
    <property type="component" value="Unassembled WGS sequence"/>
</dbReference>
<dbReference type="SFLD" id="SFLDG01070">
    <property type="entry name" value="PLP-dependent"/>
    <property type="match status" value="1"/>
</dbReference>
<dbReference type="InterPro" id="IPR007197">
    <property type="entry name" value="rSAM"/>
</dbReference>
<evidence type="ECO:0000256" key="2">
    <source>
        <dbReference type="ARBA" id="ARBA00001966"/>
    </source>
</evidence>
<dbReference type="CDD" id="cd01335">
    <property type="entry name" value="Radical_SAM"/>
    <property type="match status" value="1"/>
</dbReference>
<dbReference type="RefSeq" id="WP_084609519.1">
    <property type="nucleotide sequence ID" value="NZ_JPMI01000025.1"/>
</dbReference>
<dbReference type="PROSITE" id="PS51918">
    <property type="entry name" value="RADICAL_SAM"/>
    <property type="match status" value="1"/>
</dbReference>
<comment type="cofactor">
    <cofactor evidence="1">
        <name>pyridoxal 5'-phosphate</name>
        <dbReference type="ChEBI" id="CHEBI:597326"/>
    </cofactor>
</comment>
<keyword evidence="6" id="KW-0479">Metal-binding</keyword>